<protein>
    <submittedName>
        <fullName evidence="1">Uncharacterized protein</fullName>
    </submittedName>
</protein>
<evidence type="ECO:0000313" key="1">
    <source>
        <dbReference type="EMBL" id="MPC69949.1"/>
    </source>
</evidence>
<name>A0A5B7HJP4_PORTR</name>
<proteinExistence type="predicted"/>
<accession>A0A5B7HJP4</accession>
<comment type="caution">
    <text evidence="1">The sequence shown here is derived from an EMBL/GenBank/DDBJ whole genome shotgun (WGS) entry which is preliminary data.</text>
</comment>
<sequence length="239" mass="27268">MLFRTNFLAPSLHLPHIFPIVTQVINTVIIIPPQDPPKRRCLWRFASARWGDLRRYYADFPLNDYCFRVKDPSLCAERITGVIVSGMEAYIPHFFSQPKHSKPWFNTACSRAIHDREVANKWYLSLPSPESHALYISARNHAKSVLQLAKHSFIGRKCQNFSNSNSPRDFWHLAKNISNNFTSSFFPPLFHPDGTTAISSVSKAKLYSQTFAHISTLYDSGLISPSPPPCDYFMSTITS</sequence>
<evidence type="ECO:0000313" key="2">
    <source>
        <dbReference type="Proteomes" id="UP000324222"/>
    </source>
</evidence>
<dbReference type="EMBL" id="VSRR010030262">
    <property type="protein sequence ID" value="MPC69949.1"/>
    <property type="molecule type" value="Genomic_DNA"/>
</dbReference>
<organism evidence="1 2">
    <name type="scientific">Portunus trituberculatus</name>
    <name type="common">Swimming crab</name>
    <name type="synonym">Neptunus trituberculatus</name>
    <dbReference type="NCBI Taxonomy" id="210409"/>
    <lineage>
        <taxon>Eukaryota</taxon>
        <taxon>Metazoa</taxon>
        <taxon>Ecdysozoa</taxon>
        <taxon>Arthropoda</taxon>
        <taxon>Crustacea</taxon>
        <taxon>Multicrustacea</taxon>
        <taxon>Malacostraca</taxon>
        <taxon>Eumalacostraca</taxon>
        <taxon>Eucarida</taxon>
        <taxon>Decapoda</taxon>
        <taxon>Pleocyemata</taxon>
        <taxon>Brachyura</taxon>
        <taxon>Eubrachyura</taxon>
        <taxon>Portunoidea</taxon>
        <taxon>Portunidae</taxon>
        <taxon>Portuninae</taxon>
        <taxon>Portunus</taxon>
    </lineage>
</organism>
<reference evidence="1 2" key="1">
    <citation type="submission" date="2019-05" db="EMBL/GenBank/DDBJ databases">
        <title>Another draft genome of Portunus trituberculatus and its Hox gene families provides insights of decapod evolution.</title>
        <authorList>
            <person name="Jeong J.-H."/>
            <person name="Song I."/>
            <person name="Kim S."/>
            <person name="Choi T."/>
            <person name="Kim D."/>
            <person name="Ryu S."/>
            <person name="Kim W."/>
        </authorList>
    </citation>
    <scope>NUCLEOTIDE SEQUENCE [LARGE SCALE GENOMIC DNA]</scope>
    <source>
        <tissue evidence="1">Muscle</tissue>
    </source>
</reference>
<gene>
    <name evidence="1" type="ORF">E2C01_064183</name>
</gene>
<dbReference type="AlphaFoldDB" id="A0A5B7HJP4"/>
<dbReference type="Proteomes" id="UP000324222">
    <property type="component" value="Unassembled WGS sequence"/>
</dbReference>
<keyword evidence="2" id="KW-1185">Reference proteome</keyword>